<keyword evidence="2" id="KW-1185">Reference proteome</keyword>
<comment type="caution">
    <text evidence="1">The sequence shown here is derived from an EMBL/GenBank/DDBJ whole genome shotgun (WGS) entry which is preliminary data.</text>
</comment>
<dbReference type="RefSeq" id="WP_062670887.1">
    <property type="nucleotide sequence ID" value="NZ_JAKYXD010000007.1"/>
</dbReference>
<dbReference type="EMBL" id="RJTW01000003">
    <property type="protein sequence ID" value="ROH95043.1"/>
    <property type="molecule type" value="Genomic_DNA"/>
</dbReference>
<gene>
    <name evidence="1" type="ORF">EGI15_04055</name>
</gene>
<evidence type="ECO:0000313" key="1">
    <source>
        <dbReference type="EMBL" id="ROH95043.1"/>
    </source>
</evidence>
<sequence length="149" mass="17823">MGFGLEIYLIFDVKEPFEKYLELRDRYHFDHRNGLNLIMTGDGDVDAGDEDRLLRQVERVLNVDLTLLDFWDYTEEYEGFTSIEPLRVKLIELEHALAENPEFYKRISWGHDIEEEYLKDNFIKDVRFFIERLNLNLENGASLVKYISH</sequence>
<accession>A0ABX9XD03</accession>
<protein>
    <submittedName>
        <fullName evidence="1">Uncharacterized protein</fullName>
    </submittedName>
</protein>
<name>A0ABX9XD03_9FLAO</name>
<proteinExistence type="predicted"/>
<dbReference type="GeneID" id="301711835"/>
<dbReference type="Proteomes" id="UP000281899">
    <property type="component" value="Unassembled WGS sequence"/>
</dbReference>
<organism evidence="1 2">
    <name type="scientific">Chryseobacterium cucumeris</name>
    <dbReference type="NCBI Taxonomy" id="1813611"/>
    <lineage>
        <taxon>Bacteria</taxon>
        <taxon>Pseudomonadati</taxon>
        <taxon>Bacteroidota</taxon>
        <taxon>Flavobacteriia</taxon>
        <taxon>Flavobacteriales</taxon>
        <taxon>Weeksellaceae</taxon>
        <taxon>Chryseobacterium group</taxon>
        <taxon>Chryseobacterium</taxon>
    </lineage>
</organism>
<reference evidence="1 2" key="1">
    <citation type="submission" date="2018-11" db="EMBL/GenBank/DDBJ databases">
        <title>Proposal to divide the Flavobacteriaceae and reorganize its genera based on Amino Acid Identity values calculated from whole genome sequences.</title>
        <authorList>
            <person name="Nicholson A.C."/>
            <person name="Gulvik C.A."/>
            <person name="Whitney A.M."/>
            <person name="Humrighouse B.W."/>
            <person name="Bell M."/>
            <person name="Holmes B."/>
            <person name="Steigerwalt A."/>
            <person name="Villarma A."/>
            <person name="Sheth M."/>
            <person name="Batra D."/>
            <person name="Pryor J."/>
            <person name="Bernardet J.-F."/>
            <person name="Hugo C."/>
            <person name="Kampfer P."/>
            <person name="Newman J."/>
            <person name="Mcquiston J.R."/>
        </authorList>
    </citation>
    <scope>NUCLEOTIDE SEQUENCE [LARGE SCALE GENOMIC DNA]</scope>
    <source>
        <strain evidence="1 2">G0235</strain>
    </source>
</reference>
<evidence type="ECO:0000313" key="2">
    <source>
        <dbReference type="Proteomes" id="UP000281899"/>
    </source>
</evidence>